<proteinExistence type="predicted"/>
<dbReference type="NCBIfam" id="TIGR01543">
    <property type="entry name" value="proheadase_HK97"/>
    <property type="match status" value="1"/>
</dbReference>
<dbReference type="GO" id="GO:0046797">
    <property type="term" value="P:viral procapsid maturation"/>
    <property type="evidence" value="ECO:0007669"/>
    <property type="project" value="UniProtKB-KW"/>
</dbReference>
<keyword evidence="4" id="KW-0118">Viral capsid assembly</keyword>
<dbReference type="EMBL" id="LR796304">
    <property type="protein sequence ID" value="CAB4135771.1"/>
    <property type="molecule type" value="Genomic_DNA"/>
</dbReference>
<sequence>MKNKNLSFECKFEVKDNQEEDYYHLNGYGSTFGNVDRVNDVVEKGAFKKSLKKRMPKLLFGHESRDVPVGIIDSIKEDDNGLIFEARMPKNDAFVRDRIMPQIKIGSLNSFSIGYTIDVSEIDNKTGIRKLKEISLFEISIVTFPANEKATLQAFKNIEEAVESEEVIKPEEVIESENATDEAKLKKDCIDNIDSIRTFEKAIATKFSNQDAKMMVAKAKEIFQRDVEVKTQREAEAMLELSLQTALLKIQTIK</sequence>
<evidence type="ECO:0000313" key="7">
    <source>
        <dbReference type="EMBL" id="CAB4135771.1"/>
    </source>
</evidence>
<evidence type="ECO:0000256" key="4">
    <source>
        <dbReference type="ARBA" id="ARBA00022950"/>
    </source>
</evidence>
<keyword evidence="2 7" id="KW-0645">Protease</keyword>
<reference evidence="7" key="1">
    <citation type="submission" date="2020-04" db="EMBL/GenBank/DDBJ databases">
        <authorList>
            <person name="Chiriac C."/>
            <person name="Salcher M."/>
            <person name="Ghai R."/>
            <person name="Kavagutti S V."/>
        </authorList>
    </citation>
    <scope>NUCLEOTIDE SEQUENCE</scope>
</reference>
<dbReference type="InterPro" id="IPR006433">
    <property type="entry name" value="Prohead_protease"/>
</dbReference>
<keyword evidence="5" id="KW-1273">Viral capsid maturation</keyword>
<evidence type="ECO:0000256" key="3">
    <source>
        <dbReference type="ARBA" id="ARBA00022801"/>
    </source>
</evidence>
<organism evidence="7">
    <name type="scientific">uncultured Caudovirales phage</name>
    <dbReference type="NCBI Taxonomy" id="2100421"/>
    <lineage>
        <taxon>Viruses</taxon>
        <taxon>Duplodnaviria</taxon>
        <taxon>Heunggongvirae</taxon>
        <taxon>Uroviricota</taxon>
        <taxon>Caudoviricetes</taxon>
        <taxon>Peduoviridae</taxon>
        <taxon>Maltschvirus</taxon>
        <taxon>Maltschvirus maltsch</taxon>
    </lineage>
</organism>
<dbReference type="GO" id="GO:0006508">
    <property type="term" value="P:proteolysis"/>
    <property type="evidence" value="ECO:0007669"/>
    <property type="project" value="UniProtKB-KW"/>
</dbReference>
<name>A0A6J5LNF2_9CAUD</name>
<evidence type="ECO:0000256" key="1">
    <source>
        <dbReference type="ARBA" id="ARBA00022612"/>
    </source>
</evidence>
<dbReference type="InterPro" id="IPR054613">
    <property type="entry name" value="Peptidase_S78_dom"/>
</dbReference>
<dbReference type="Pfam" id="PF04586">
    <property type="entry name" value="Peptidase_S78"/>
    <property type="match status" value="1"/>
</dbReference>
<evidence type="ECO:0000256" key="2">
    <source>
        <dbReference type="ARBA" id="ARBA00022670"/>
    </source>
</evidence>
<protein>
    <submittedName>
        <fullName evidence="7">COG3740 Phage head maturation protease</fullName>
    </submittedName>
</protein>
<evidence type="ECO:0000256" key="5">
    <source>
        <dbReference type="ARBA" id="ARBA00023045"/>
    </source>
</evidence>
<keyword evidence="3" id="KW-0378">Hydrolase</keyword>
<feature type="domain" description="Prohead serine protease" evidence="6">
    <location>
        <begin position="12"/>
        <end position="157"/>
    </location>
</feature>
<dbReference type="GO" id="GO:0008233">
    <property type="term" value="F:peptidase activity"/>
    <property type="evidence" value="ECO:0007669"/>
    <property type="project" value="UniProtKB-KW"/>
</dbReference>
<accession>A0A6J5LNF2</accession>
<keyword evidence="1" id="KW-1188">Viral release from host cell</keyword>
<gene>
    <name evidence="7" type="ORF">UFOVP286_48</name>
</gene>
<evidence type="ECO:0000259" key="6">
    <source>
        <dbReference type="Pfam" id="PF04586"/>
    </source>
</evidence>